<reference evidence="2 3" key="1">
    <citation type="submission" date="2023-08" db="EMBL/GenBank/DDBJ databases">
        <title>Comparative genomics and taxonomic characterization of three novel marine species of genus Marivirga.</title>
        <authorList>
            <person name="Muhammad N."/>
            <person name="Kim S.-G."/>
        </authorList>
    </citation>
    <scope>NUCLEOTIDE SEQUENCE [LARGE SCALE GENOMIC DNA]</scope>
    <source>
        <strain evidence="2 3">BDSF4-3</strain>
    </source>
</reference>
<protein>
    <submittedName>
        <fullName evidence="2">Crp/Fnr family transcriptional regulator</fullName>
    </submittedName>
</protein>
<accession>A0AA51NBP7</accession>
<dbReference type="InterPro" id="IPR014710">
    <property type="entry name" value="RmlC-like_jellyroll"/>
</dbReference>
<evidence type="ECO:0000259" key="1">
    <source>
        <dbReference type="PROSITE" id="PS50042"/>
    </source>
</evidence>
<sequence>MNELSNLLEKTIGLTEKEWEEFSKHLIRKEYKSNTVLLEEGKTAKTLYFIESGLLRTYKNLEDKEVTTYFACDSQFITVFSSFLNQIKSLENLEVIEDSIVYELSFHNLIQLYKESSKFEKFGRILAERNHICALERSLTMQTKTARHKYLYFLENYDKKIAQRVPQHQIASFLGIAPESLSRVRKEISIS</sequence>
<evidence type="ECO:0000313" key="2">
    <source>
        <dbReference type="EMBL" id="WMN12080.1"/>
    </source>
</evidence>
<dbReference type="PROSITE" id="PS50042">
    <property type="entry name" value="CNMP_BINDING_3"/>
    <property type="match status" value="1"/>
</dbReference>
<dbReference type="RefSeq" id="WP_308349917.1">
    <property type="nucleotide sequence ID" value="NZ_CP129971.1"/>
</dbReference>
<keyword evidence="3" id="KW-1185">Reference proteome</keyword>
<proteinExistence type="predicted"/>
<dbReference type="KEGG" id="msaa:QYS49_32325"/>
<organism evidence="2 3">
    <name type="scientific">Marivirga salinarum</name>
    <dbReference type="NCBI Taxonomy" id="3059078"/>
    <lineage>
        <taxon>Bacteria</taxon>
        <taxon>Pseudomonadati</taxon>
        <taxon>Bacteroidota</taxon>
        <taxon>Cytophagia</taxon>
        <taxon>Cytophagales</taxon>
        <taxon>Marivirgaceae</taxon>
        <taxon>Marivirga</taxon>
    </lineage>
</organism>
<dbReference type="Pfam" id="PF00027">
    <property type="entry name" value="cNMP_binding"/>
    <property type="match status" value="1"/>
</dbReference>
<dbReference type="InterPro" id="IPR000595">
    <property type="entry name" value="cNMP-bd_dom"/>
</dbReference>
<evidence type="ECO:0000313" key="3">
    <source>
        <dbReference type="Proteomes" id="UP001230496"/>
    </source>
</evidence>
<dbReference type="Gene3D" id="2.60.120.10">
    <property type="entry name" value="Jelly Rolls"/>
    <property type="match status" value="1"/>
</dbReference>
<dbReference type="AlphaFoldDB" id="A0AA51NBP7"/>
<dbReference type="SUPFAM" id="SSF51206">
    <property type="entry name" value="cAMP-binding domain-like"/>
    <property type="match status" value="1"/>
</dbReference>
<dbReference type="EMBL" id="CP129971">
    <property type="protein sequence ID" value="WMN12080.1"/>
    <property type="molecule type" value="Genomic_DNA"/>
</dbReference>
<dbReference type="Proteomes" id="UP001230496">
    <property type="component" value="Chromosome"/>
</dbReference>
<dbReference type="CDD" id="cd00038">
    <property type="entry name" value="CAP_ED"/>
    <property type="match status" value="1"/>
</dbReference>
<dbReference type="InterPro" id="IPR018490">
    <property type="entry name" value="cNMP-bd_dom_sf"/>
</dbReference>
<name>A0AA51NBP7_9BACT</name>
<gene>
    <name evidence="2" type="ORF">QYS49_32325</name>
</gene>
<feature type="domain" description="Cyclic nucleotide-binding" evidence="1">
    <location>
        <begin position="13"/>
        <end position="65"/>
    </location>
</feature>